<dbReference type="Proteomes" id="UP001453229">
    <property type="component" value="Chromosome"/>
</dbReference>
<evidence type="ECO:0000313" key="1">
    <source>
        <dbReference type="EMBL" id="XAD55259.1"/>
    </source>
</evidence>
<gene>
    <name evidence="1" type="ORF">AAGT95_04635</name>
</gene>
<reference evidence="1 2" key="1">
    <citation type="submission" date="2024-04" db="EMBL/GenBank/DDBJ databases">
        <title>Salinicola lusitanus LLJ914,a marine bacterium isolated from the Okinawa Trough.</title>
        <authorList>
            <person name="Li J."/>
        </authorList>
    </citation>
    <scope>NUCLEOTIDE SEQUENCE [LARGE SCALE GENOMIC DNA]</scope>
    <source>
        <strain evidence="1 2">LLJ914</strain>
    </source>
</reference>
<sequence>MILFDKRYPATLDTLVEASTAATLETWTFDDQATRRRAERALADRGITARCRSAYKPLVCAFREEITTEGLTRVEVTFPRHPDAPASRFLLESYPLAALYPGVGFEFAAGDMCDELPVYRLRLHYADGRDEPLEVLAPNRRHVDFAEEPALSPCGWQIVDGAGGALTTVYEQLFAEAMTAIRGATWSTQERDQEPYFEELNITVTLPIADEPLGYADEALSLREALHEEFYFSLLEVFQRRSGRPLGDRHLQPGQIVPEIRLGNGYEVTVETRDYDRETIASPRESLDAVTRPLSPRQIAEELESLGGTPFYATSVAGRRVEGRYVAGGDRGVIISAGQHANETSSPAGTLQAAGLLAQREGAHFSLCPLENPDGYALHQRLVADNPCHMHHAARYTALGDDLEYREADEHETAIRLEAERLTGARLHLNLHGYPAHEWTRPLSGYVPRGFEMWTLPKGFFLILRHASGWADASRWLIEAVTLALGQVPGLRAFNDRQIVLFETHAGETGFEMINGFPCLVAEDDRHRVPLTLITEYPDETVYGDAFAAAATAQRATVLAAYEAYQRMPGPLFADAHGGDANAGHPAAG</sequence>
<dbReference type="SUPFAM" id="SSF53187">
    <property type="entry name" value="Zn-dependent exopeptidases"/>
    <property type="match status" value="1"/>
</dbReference>
<keyword evidence="2" id="KW-1185">Reference proteome</keyword>
<proteinExistence type="predicted"/>
<evidence type="ECO:0000313" key="2">
    <source>
        <dbReference type="Proteomes" id="UP001453229"/>
    </source>
</evidence>
<dbReference type="RefSeq" id="WP_342595681.1">
    <property type="nucleotide sequence ID" value="NZ_CP151919.1"/>
</dbReference>
<organism evidence="1 2">
    <name type="scientific">Salinicola lusitanus</name>
    <dbReference type="NCBI Taxonomy" id="1949085"/>
    <lineage>
        <taxon>Bacteria</taxon>
        <taxon>Pseudomonadati</taxon>
        <taxon>Pseudomonadota</taxon>
        <taxon>Gammaproteobacteria</taxon>
        <taxon>Oceanospirillales</taxon>
        <taxon>Halomonadaceae</taxon>
        <taxon>Salinicola</taxon>
    </lineage>
</organism>
<protein>
    <submittedName>
        <fullName evidence="1">Peptidase M14</fullName>
    </submittedName>
</protein>
<name>A0ABZ3CVV2_9GAMM</name>
<accession>A0ABZ3CVV2</accession>
<dbReference type="EMBL" id="CP151919">
    <property type="protein sequence ID" value="XAD55259.1"/>
    <property type="molecule type" value="Genomic_DNA"/>
</dbReference>
<dbReference type="Gene3D" id="3.40.630.10">
    <property type="entry name" value="Zn peptidases"/>
    <property type="match status" value="1"/>
</dbReference>